<feature type="region of interest" description="Disordered" evidence="1">
    <location>
        <begin position="1"/>
        <end position="60"/>
    </location>
</feature>
<accession>A0A4Z2EMN4</accession>
<evidence type="ECO:0000313" key="2">
    <source>
        <dbReference type="EMBL" id="TNN29830.1"/>
    </source>
</evidence>
<proteinExistence type="predicted"/>
<dbReference type="Proteomes" id="UP000314294">
    <property type="component" value="Unassembled WGS sequence"/>
</dbReference>
<sequence length="60" mass="6439">MTYGMVGLRETSLRPELGRLEEPREAGLKARPVRGAAGPHEDTSGALVGGAPLPRREESR</sequence>
<organism evidence="2 3">
    <name type="scientific">Liparis tanakae</name>
    <name type="common">Tanaka's snailfish</name>
    <dbReference type="NCBI Taxonomy" id="230148"/>
    <lineage>
        <taxon>Eukaryota</taxon>
        <taxon>Metazoa</taxon>
        <taxon>Chordata</taxon>
        <taxon>Craniata</taxon>
        <taxon>Vertebrata</taxon>
        <taxon>Euteleostomi</taxon>
        <taxon>Actinopterygii</taxon>
        <taxon>Neopterygii</taxon>
        <taxon>Teleostei</taxon>
        <taxon>Neoteleostei</taxon>
        <taxon>Acanthomorphata</taxon>
        <taxon>Eupercaria</taxon>
        <taxon>Perciformes</taxon>
        <taxon>Cottioidei</taxon>
        <taxon>Cottales</taxon>
        <taxon>Liparidae</taxon>
        <taxon>Liparis</taxon>
    </lineage>
</organism>
<gene>
    <name evidence="2" type="ORF">EYF80_060021</name>
</gene>
<reference evidence="2 3" key="1">
    <citation type="submission" date="2019-03" db="EMBL/GenBank/DDBJ databases">
        <title>First draft genome of Liparis tanakae, snailfish: a comprehensive survey of snailfish specific genes.</title>
        <authorList>
            <person name="Kim W."/>
            <person name="Song I."/>
            <person name="Jeong J.-H."/>
            <person name="Kim D."/>
            <person name="Kim S."/>
            <person name="Ryu S."/>
            <person name="Song J.Y."/>
            <person name="Lee S.K."/>
        </authorList>
    </citation>
    <scope>NUCLEOTIDE SEQUENCE [LARGE SCALE GENOMIC DNA]</scope>
    <source>
        <tissue evidence="2">Muscle</tissue>
    </source>
</reference>
<protein>
    <submittedName>
        <fullName evidence="2">Uncharacterized protein</fullName>
    </submittedName>
</protein>
<keyword evidence="3" id="KW-1185">Reference proteome</keyword>
<evidence type="ECO:0000256" key="1">
    <source>
        <dbReference type="SAM" id="MobiDB-lite"/>
    </source>
</evidence>
<feature type="compositionally biased region" description="Basic and acidic residues" evidence="1">
    <location>
        <begin position="11"/>
        <end position="28"/>
    </location>
</feature>
<evidence type="ECO:0000313" key="3">
    <source>
        <dbReference type="Proteomes" id="UP000314294"/>
    </source>
</evidence>
<name>A0A4Z2EMN4_9TELE</name>
<dbReference type="AlphaFoldDB" id="A0A4Z2EMN4"/>
<comment type="caution">
    <text evidence="2">The sequence shown here is derived from an EMBL/GenBank/DDBJ whole genome shotgun (WGS) entry which is preliminary data.</text>
</comment>
<dbReference type="EMBL" id="SRLO01005158">
    <property type="protein sequence ID" value="TNN29830.1"/>
    <property type="molecule type" value="Genomic_DNA"/>
</dbReference>